<dbReference type="Proteomes" id="UP000826661">
    <property type="component" value="Chromosome III"/>
</dbReference>
<name>A0A8G0LD93_9HYPO</name>
<gene>
    <name evidence="1" type="ORF">H0G86_006315</name>
</gene>
<accession>A0A8G0LD93</accession>
<reference evidence="1 2" key="1">
    <citation type="journal article" date="2021" name="BMC Genomics">
        <title>Telomere-to-telomere genome assembly of asparaginase-producing Trichoderma simmonsii.</title>
        <authorList>
            <person name="Chung D."/>
            <person name="Kwon Y.M."/>
            <person name="Yang Y."/>
        </authorList>
    </citation>
    <scope>NUCLEOTIDE SEQUENCE [LARGE SCALE GENOMIC DNA]</scope>
    <source>
        <strain evidence="1 2">GH-Sj1</strain>
    </source>
</reference>
<proteinExistence type="predicted"/>
<evidence type="ECO:0000313" key="1">
    <source>
        <dbReference type="EMBL" id="QYS99163.1"/>
    </source>
</evidence>
<dbReference type="EMBL" id="CP075866">
    <property type="protein sequence ID" value="QYS99163.1"/>
    <property type="molecule type" value="Genomic_DNA"/>
</dbReference>
<protein>
    <submittedName>
        <fullName evidence="1">Uncharacterized protein</fullName>
    </submittedName>
</protein>
<dbReference type="AlphaFoldDB" id="A0A8G0LD93"/>
<organism evidence="1 2">
    <name type="scientific">Trichoderma simmonsii</name>
    <dbReference type="NCBI Taxonomy" id="1491479"/>
    <lineage>
        <taxon>Eukaryota</taxon>
        <taxon>Fungi</taxon>
        <taxon>Dikarya</taxon>
        <taxon>Ascomycota</taxon>
        <taxon>Pezizomycotina</taxon>
        <taxon>Sordariomycetes</taxon>
        <taxon>Hypocreomycetidae</taxon>
        <taxon>Hypocreales</taxon>
        <taxon>Hypocreaceae</taxon>
        <taxon>Trichoderma</taxon>
    </lineage>
</organism>
<evidence type="ECO:0000313" key="2">
    <source>
        <dbReference type="Proteomes" id="UP000826661"/>
    </source>
</evidence>
<keyword evidence="2" id="KW-1185">Reference proteome</keyword>
<sequence length="110" mass="11630">MLAASTLASPLQPRAPAASCYINKNNARWAPPISPTTSLTVTLSDICKQGGVGGCQANIGRFCVLGDLGYCDSLGDTLSSYQKWVNNSHWEFPSVIQCGNLTISVASTYS</sequence>